<organism evidence="1 2">
    <name type="scientific">Ilyodon furcidens</name>
    <name type="common">goldbreast splitfin</name>
    <dbReference type="NCBI Taxonomy" id="33524"/>
    <lineage>
        <taxon>Eukaryota</taxon>
        <taxon>Metazoa</taxon>
        <taxon>Chordata</taxon>
        <taxon>Craniata</taxon>
        <taxon>Vertebrata</taxon>
        <taxon>Euteleostomi</taxon>
        <taxon>Actinopterygii</taxon>
        <taxon>Neopterygii</taxon>
        <taxon>Teleostei</taxon>
        <taxon>Neoteleostei</taxon>
        <taxon>Acanthomorphata</taxon>
        <taxon>Ovalentaria</taxon>
        <taxon>Atherinomorphae</taxon>
        <taxon>Cyprinodontiformes</taxon>
        <taxon>Goodeidae</taxon>
        <taxon>Ilyodon</taxon>
    </lineage>
</organism>
<dbReference type="Proteomes" id="UP001482620">
    <property type="component" value="Unassembled WGS sequence"/>
</dbReference>
<protein>
    <submittedName>
        <fullName evidence="1">Uncharacterized protein</fullName>
    </submittedName>
</protein>
<dbReference type="EMBL" id="JAHRIQ010016002">
    <property type="protein sequence ID" value="MEQ2226712.1"/>
    <property type="molecule type" value="Genomic_DNA"/>
</dbReference>
<comment type="caution">
    <text evidence="1">The sequence shown here is derived from an EMBL/GenBank/DDBJ whole genome shotgun (WGS) entry which is preliminary data.</text>
</comment>
<name>A0ABV0T1G1_9TELE</name>
<accession>A0ABV0T1G1</accession>
<keyword evidence="2" id="KW-1185">Reference proteome</keyword>
<evidence type="ECO:0000313" key="1">
    <source>
        <dbReference type="EMBL" id="MEQ2226712.1"/>
    </source>
</evidence>
<gene>
    <name evidence="1" type="ORF">ILYODFUR_030150</name>
</gene>
<reference evidence="1 2" key="1">
    <citation type="submission" date="2021-06" db="EMBL/GenBank/DDBJ databases">
        <authorList>
            <person name="Palmer J.M."/>
        </authorList>
    </citation>
    <scope>NUCLEOTIDE SEQUENCE [LARGE SCALE GENOMIC DNA]</scope>
    <source>
        <strain evidence="2">if_2019</strain>
        <tissue evidence="1">Muscle</tissue>
    </source>
</reference>
<evidence type="ECO:0000313" key="2">
    <source>
        <dbReference type="Proteomes" id="UP001482620"/>
    </source>
</evidence>
<sequence length="105" mass="11416">MSRTALAGLQVDSSQVKPATSSAFFWPRDAAAAFVVPPLEEYIRELHACWTDARAFYLLMTDGRALVARGISVWVGPDACGGAWDCLLLVPPDEAVRPDARCPRP</sequence>
<proteinExistence type="predicted"/>